<gene>
    <name evidence="7" type="ORF">RND15_37685</name>
</gene>
<dbReference type="RefSeq" id="WP_311728957.1">
    <property type="nucleotide sequence ID" value="NZ_JAVRFD010000026.1"/>
</dbReference>
<dbReference type="Proteomes" id="UP001180754">
    <property type="component" value="Unassembled WGS sequence"/>
</dbReference>
<dbReference type="InterPro" id="IPR052063">
    <property type="entry name" value="Polysaccharide_Lyase_1"/>
</dbReference>
<evidence type="ECO:0000313" key="7">
    <source>
        <dbReference type="EMBL" id="MDT0548385.1"/>
    </source>
</evidence>
<name>A0ABU2XS74_9ACTN</name>
<accession>A0ABU2XS74</accession>
<dbReference type="EMBL" id="JAVRFD010000026">
    <property type="protein sequence ID" value="MDT0548385.1"/>
    <property type="molecule type" value="Genomic_DNA"/>
</dbReference>
<evidence type="ECO:0000256" key="3">
    <source>
        <dbReference type="ARBA" id="ARBA00023239"/>
    </source>
</evidence>
<proteinExistence type="predicted"/>
<dbReference type="SUPFAM" id="SSF51126">
    <property type="entry name" value="Pectin lyase-like"/>
    <property type="match status" value="1"/>
</dbReference>
<dbReference type="SMART" id="SM00656">
    <property type="entry name" value="Amb_all"/>
    <property type="match status" value="1"/>
</dbReference>
<sequence>MLRRWKTALGAIALAAVSGPLTPPTAGGAPATAAAGSSTVMAPVAFPGAEGFGAQVSGGRGGEVYHVTTLADSGPGSFRDAVSRGPRIVVFDVGGYITLASPLHIASDITVAGQTAPGDGVSTRGYQISLSNSDNVIVRYMRFRHGLTPNQNRDAVGIDSGSNMILDHVSTSWGRDENFSINSSTNVTVQNSIIAEGLSPHSCGGLVQSDGVTLSHNLYLHNKTRNPKSKGRLQYVNSVIYDWGSDAYILGDSAGVSNANAIGNYFIKGPSSSGGPFSRANANYHIYAAGNFYDGDLDGQLNGRETTQADLGPATVEDKPFAFPPVTVETAQQAYRTVLAGAGASRPRDAIDTRLVDDVTRQTGAIISDPESVGGFGTLRGGTPPPDGDRDGMPDAWERAEGLNPADPADAKATGADGYTHVERYLNGLADGHLR</sequence>
<dbReference type="InterPro" id="IPR011050">
    <property type="entry name" value="Pectin_lyase_fold/virulence"/>
</dbReference>
<evidence type="ECO:0000256" key="2">
    <source>
        <dbReference type="ARBA" id="ARBA00023180"/>
    </source>
</evidence>
<protein>
    <recommendedName>
        <fullName evidence="6">Pectate lyase domain-containing protein</fullName>
    </recommendedName>
</protein>
<feature type="region of interest" description="Disordered" evidence="4">
    <location>
        <begin position="368"/>
        <end position="415"/>
    </location>
</feature>
<keyword evidence="1" id="KW-0479">Metal-binding</keyword>
<comment type="caution">
    <text evidence="7">The sequence shown here is derived from an EMBL/GenBank/DDBJ whole genome shotgun (WGS) entry which is preliminary data.</text>
</comment>
<feature type="signal peptide" evidence="5">
    <location>
        <begin position="1"/>
        <end position="28"/>
    </location>
</feature>
<feature type="compositionally biased region" description="Basic and acidic residues" evidence="4">
    <location>
        <begin position="387"/>
        <end position="401"/>
    </location>
</feature>
<dbReference type="PANTHER" id="PTHR42970">
    <property type="entry name" value="PECTATE LYASE C-RELATED"/>
    <property type="match status" value="1"/>
</dbReference>
<organism evidence="7 8">
    <name type="scientific">Streptomyces lonegramiae</name>
    <dbReference type="NCBI Taxonomy" id="3075524"/>
    <lineage>
        <taxon>Bacteria</taxon>
        <taxon>Bacillati</taxon>
        <taxon>Actinomycetota</taxon>
        <taxon>Actinomycetes</taxon>
        <taxon>Kitasatosporales</taxon>
        <taxon>Streptomycetaceae</taxon>
        <taxon>Streptomyces</taxon>
    </lineage>
</organism>
<dbReference type="Gene3D" id="2.160.20.10">
    <property type="entry name" value="Single-stranded right-handed beta-helix, Pectin lyase-like"/>
    <property type="match status" value="1"/>
</dbReference>
<dbReference type="PANTHER" id="PTHR42970:SF1">
    <property type="entry name" value="PECTATE LYASE C-RELATED"/>
    <property type="match status" value="1"/>
</dbReference>
<evidence type="ECO:0000259" key="6">
    <source>
        <dbReference type="SMART" id="SM00656"/>
    </source>
</evidence>
<feature type="domain" description="Pectate lyase" evidence="6">
    <location>
        <begin position="60"/>
        <end position="272"/>
    </location>
</feature>
<keyword evidence="3" id="KW-0456">Lyase</keyword>
<keyword evidence="5" id="KW-0732">Signal</keyword>
<evidence type="ECO:0000313" key="8">
    <source>
        <dbReference type="Proteomes" id="UP001180754"/>
    </source>
</evidence>
<evidence type="ECO:0000256" key="4">
    <source>
        <dbReference type="SAM" id="MobiDB-lite"/>
    </source>
</evidence>
<dbReference type="InterPro" id="IPR012334">
    <property type="entry name" value="Pectin_lyas_fold"/>
</dbReference>
<evidence type="ECO:0000256" key="1">
    <source>
        <dbReference type="ARBA" id="ARBA00022723"/>
    </source>
</evidence>
<feature type="chain" id="PRO_5046746318" description="Pectate lyase domain-containing protein" evidence="5">
    <location>
        <begin position="29"/>
        <end position="435"/>
    </location>
</feature>
<keyword evidence="2" id="KW-0325">Glycoprotein</keyword>
<reference evidence="7" key="1">
    <citation type="submission" date="2024-05" db="EMBL/GenBank/DDBJ databases">
        <title>30 novel species of actinomycetes from the DSMZ collection.</title>
        <authorList>
            <person name="Nouioui I."/>
        </authorList>
    </citation>
    <scope>NUCLEOTIDE SEQUENCE</scope>
    <source>
        <strain evidence="7">DSM 41529</strain>
    </source>
</reference>
<dbReference type="InterPro" id="IPR002022">
    <property type="entry name" value="Pec_lyase"/>
</dbReference>
<evidence type="ECO:0000256" key="5">
    <source>
        <dbReference type="SAM" id="SignalP"/>
    </source>
</evidence>
<keyword evidence="8" id="KW-1185">Reference proteome</keyword>